<evidence type="ECO:0000256" key="9">
    <source>
        <dbReference type="ARBA" id="ARBA00022837"/>
    </source>
</evidence>
<keyword evidence="10" id="KW-1133">Transmembrane helix</keyword>
<feature type="domain" description="EGF-like" evidence="17">
    <location>
        <begin position="277"/>
        <end position="317"/>
    </location>
</feature>
<dbReference type="PRINTS" id="PR00258">
    <property type="entry name" value="SPERACTRCPTR"/>
</dbReference>
<evidence type="ECO:0000256" key="14">
    <source>
        <dbReference type="PROSITE-ProRule" id="PRU00076"/>
    </source>
</evidence>
<dbReference type="InterPro" id="IPR001190">
    <property type="entry name" value="SRCR"/>
</dbReference>
<evidence type="ECO:0000256" key="1">
    <source>
        <dbReference type="ARBA" id="ARBA00004479"/>
    </source>
</evidence>
<keyword evidence="9" id="KW-0106">Calcium</keyword>
<evidence type="ECO:0000256" key="7">
    <source>
        <dbReference type="ARBA" id="ARBA00022801"/>
    </source>
</evidence>
<comment type="caution">
    <text evidence="14">Lacks conserved residue(s) required for the propagation of feature annotation.</text>
</comment>
<dbReference type="SMART" id="SM00179">
    <property type="entry name" value="EGF_CA"/>
    <property type="match status" value="6"/>
</dbReference>
<dbReference type="PROSITE" id="PS01186">
    <property type="entry name" value="EGF_2"/>
    <property type="match status" value="5"/>
</dbReference>
<keyword evidence="6" id="KW-0677">Repeat</keyword>
<feature type="domain" description="EGF-like" evidence="17">
    <location>
        <begin position="359"/>
        <end position="394"/>
    </location>
</feature>
<evidence type="ECO:0000256" key="10">
    <source>
        <dbReference type="ARBA" id="ARBA00022989"/>
    </source>
</evidence>
<accession>A0A2B4RLL5</accession>
<dbReference type="Gene3D" id="3.50.4.10">
    <property type="entry name" value="Hepatocyte Growth Factor"/>
    <property type="match status" value="1"/>
</dbReference>
<dbReference type="InterPro" id="IPR000742">
    <property type="entry name" value="EGF"/>
</dbReference>
<dbReference type="FunFam" id="2.10.25.10:FF:000038">
    <property type="entry name" value="Fibrillin 2"/>
    <property type="match status" value="5"/>
</dbReference>
<dbReference type="Gene3D" id="3.10.250.10">
    <property type="entry name" value="SRCR-like domain"/>
    <property type="match status" value="1"/>
</dbReference>
<reference evidence="20" key="1">
    <citation type="journal article" date="2017" name="bioRxiv">
        <title>Comparative analysis of the genomes of Stylophora pistillata and Acropora digitifera provides evidence for extensive differences between species of corals.</title>
        <authorList>
            <person name="Voolstra C.R."/>
            <person name="Li Y."/>
            <person name="Liew Y.J."/>
            <person name="Baumgarten S."/>
            <person name="Zoccola D."/>
            <person name="Flot J.-F."/>
            <person name="Tambutte S."/>
            <person name="Allemand D."/>
            <person name="Aranda M."/>
        </authorList>
    </citation>
    <scope>NUCLEOTIDE SEQUENCE [LARGE SCALE GENOMIC DNA]</scope>
</reference>
<dbReference type="InterPro" id="IPR000152">
    <property type="entry name" value="EGF-type_Asp/Asn_hydroxyl_site"/>
</dbReference>
<sequence>MVLNLLLLIVVSPTFLDATSQHSNAKREVSILGMMLRQHIFKKITKAAFGDVCLRECYHDIRCQSFNYVFTEDICELSNRTKEARPEDFVSNSERYYFKKDMKRVPLGSIPELPAETCKEIKKNEGQAVSAKYWFYSIIPGKIVVAYCDMRTEDVDECSSSIPICDPNANCQNSEGSFRCQCVTGFAGDGKSCSDVDECSSSIPVCDSYANCQNTKGSYRCQCVTGFSGDGKSCIDVDECSSPIPVCDSNANCQNTKGSYRCQCVTGFSGDGKSCTDVDECSSSIYLCDVNANCQNTKGSFRCQCVSGFAGDGKSCSDVDECSSSIPVCDSNANCQNTKGSYLCQCVTGFSGDGKSCTDVDECQTESISCHLNAQCVNTIGSYDCRCSPGLACSATILLIGGGANYGRVEVYHNGMWGTVCDDGWDINDANVVCRQLGFSGASEAPHSARYGQGTGPIWMDDVSCQGGEAMLSHCQFLGWGSHNCVHGEDASVVCNA</sequence>
<dbReference type="InterPro" id="IPR049883">
    <property type="entry name" value="NOTCH1_EGF-like"/>
</dbReference>
<dbReference type="GO" id="GO:0016020">
    <property type="term" value="C:membrane"/>
    <property type="evidence" value="ECO:0007669"/>
    <property type="project" value="UniProtKB-SubCell"/>
</dbReference>
<dbReference type="Proteomes" id="UP000225706">
    <property type="component" value="Unassembled WGS sequence"/>
</dbReference>
<dbReference type="Pfam" id="PF00530">
    <property type="entry name" value="SRCR"/>
    <property type="match status" value="1"/>
</dbReference>
<dbReference type="Gene3D" id="2.10.25.10">
    <property type="entry name" value="Laminin"/>
    <property type="match status" value="6"/>
</dbReference>
<dbReference type="SMART" id="SM00181">
    <property type="entry name" value="EGF"/>
    <property type="match status" value="6"/>
</dbReference>
<dbReference type="InterPro" id="IPR036772">
    <property type="entry name" value="SRCR-like_dom_sf"/>
</dbReference>
<dbReference type="STRING" id="50429.A0A2B4RLL5"/>
<feature type="disulfide bond" evidence="15">
    <location>
        <begin position="421"/>
        <end position="485"/>
    </location>
</feature>
<keyword evidence="13" id="KW-0325">Glycoprotein</keyword>
<evidence type="ECO:0000256" key="11">
    <source>
        <dbReference type="ARBA" id="ARBA00023136"/>
    </source>
</evidence>
<evidence type="ECO:0000256" key="2">
    <source>
        <dbReference type="ARBA" id="ARBA00022536"/>
    </source>
</evidence>
<dbReference type="SUPFAM" id="SSF56487">
    <property type="entry name" value="SRCR-like"/>
    <property type="match status" value="1"/>
</dbReference>
<evidence type="ECO:0000256" key="8">
    <source>
        <dbReference type="ARBA" id="ARBA00022825"/>
    </source>
</evidence>
<dbReference type="SUPFAM" id="SSF57184">
    <property type="entry name" value="Growth factor receptor domain"/>
    <property type="match status" value="1"/>
</dbReference>
<keyword evidence="7" id="KW-0378">Hydrolase</keyword>
<keyword evidence="12 15" id="KW-1015">Disulfide bond</keyword>
<dbReference type="GO" id="GO:0006508">
    <property type="term" value="P:proteolysis"/>
    <property type="evidence" value="ECO:0007669"/>
    <property type="project" value="UniProtKB-KW"/>
</dbReference>
<dbReference type="OrthoDB" id="5971814at2759"/>
<keyword evidence="5 16" id="KW-0732">Signal</keyword>
<keyword evidence="4" id="KW-0812">Transmembrane</keyword>
<dbReference type="InterPro" id="IPR001881">
    <property type="entry name" value="EGF-like_Ca-bd_dom"/>
</dbReference>
<dbReference type="FunFam" id="2.10.25.10:FF:000202">
    <property type="entry name" value="Multiple epidermal growth factor-like domains 8"/>
    <property type="match status" value="1"/>
</dbReference>
<dbReference type="GO" id="GO:0005509">
    <property type="term" value="F:calcium ion binding"/>
    <property type="evidence" value="ECO:0007669"/>
    <property type="project" value="InterPro"/>
</dbReference>
<evidence type="ECO:0000256" key="13">
    <source>
        <dbReference type="ARBA" id="ARBA00023180"/>
    </source>
</evidence>
<feature type="domain" description="EGF-like" evidence="17">
    <location>
        <begin position="318"/>
        <end position="358"/>
    </location>
</feature>
<comment type="subcellular location">
    <subcellularLocation>
        <location evidence="1">Membrane</location>
        <topology evidence="1">Single-pass type I membrane protein</topology>
    </subcellularLocation>
</comment>
<evidence type="ECO:0000256" key="12">
    <source>
        <dbReference type="ARBA" id="ARBA00023157"/>
    </source>
</evidence>
<dbReference type="PRINTS" id="PR00261">
    <property type="entry name" value="LDLRECEPTOR"/>
</dbReference>
<evidence type="ECO:0000256" key="3">
    <source>
        <dbReference type="ARBA" id="ARBA00022670"/>
    </source>
</evidence>
<evidence type="ECO:0000256" key="15">
    <source>
        <dbReference type="PROSITE-ProRule" id="PRU00196"/>
    </source>
</evidence>
<dbReference type="PROSITE" id="PS00010">
    <property type="entry name" value="ASX_HYDROXYL"/>
    <property type="match status" value="6"/>
</dbReference>
<gene>
    <name evidence="19" type="primary">FBN2</name>
    <name evidence="19" type="ORF">AWC38_SpisGene18452</name>
</gene>
<feature type="domain" description="EGF-like" evidence="17">
    <location>
        <begin position="236"/>
        <end position="276"/>
    </location>
</feature>
<dbReference type="InterPro" id="IPR009030">
    <property type="entry name" value="Growth_fac_rcpt_cys_sf"/>
</dbReference>
<evidence type="ECO:0000313" key="20">
    <source>
        <dbReference type="Proteomes" id="UP000225706"/>
    </source>
</evidence>
<name>A0A2B4RLL5_STYPI</name>
<feature type="domain" description="EGF-like" evidence="17">
    <location>
        <begin position="154"/>
        <end position="194"/>
    </location>
</feature>
<dbReference type="AlphaFoldDB" id="A0A2B4RLL5"/>
<dbReference type="GO" id="GO:0048513">
    <property type="term" value="P:animal organ development"/>
    <property type="evidence" value="ECO:0007669"/>
    <property type="project" value="UniProtKB-ARBA"/>
</dbReference>
<dbReference type="InterPro" id="IPR018097">
    <property type="entry name" value="EGF_Ca-bd_CS"/>
</dbReference>
<keyword evidence="2 14" id="KW-0245">EGF-like domain</keyword>
<keyword evidence="3" id="KW-0645">Protease</keyword>
<dbReference type="PROSITE" id="PS50026">
    <property type="entry name" value="EGF_3"/>
    <property type="match status" value="6"/>
</dbReference>
<dbReference type="SUPFAM" id="SSF57414">
    <property type="entry name" value="Hairpin loop containing domain-like"/>
    <property type="match status" value="1"/>
</dbReference>
<comment type="caution">
    <text evidence="19">The sequence shown here is derived from an EMBL/GenBank/DDBJ whole genome shotgun (WGS) entry which is preliminary data.</text>
</comment>
<dbReference type="InterPro" id="IPR024731">
    <property type="entry name" value="NELL2-like_EGF"/>
</dbReference>
<dbReference type="FunFam" id="3.10.250.10:FF:000001">
    <property type="entry name" value="Lysyl oxidase 4 isoform X1"/>
    <property type="match status" value="1"/>
</dbReference>
<dbReference type="CDD" id="cd00054">
    <property type="entry name" value="EGF_CA"/>
    <property type="match status" value="6"/>
</dbReference>
<dbReference type="PROSITE" id="PS01187">
    <property type="entry name" value="EGF_CA"/>
    <property type="match status" value="2"/>
</dbReference>
<dbReference type="PROSITE" id="PS50287">
    <property type="entry name" value="SRCR_2"/>
    <property type="match status" value="1"/>
</dbReference>
<keyword evidence="8" id="KW-0720">Serine protease</keyword>
<dbReference type="SMART" id="SM00202">
    <property type="entry name" value="SR"/>
    <property type="match status" value="1"/>
</dbReference>
<dbReference type="Pfam" id="PF07645">
    <property type="entry name" value="EGF_CA"/>
    <property type="match status" value="3"/>
</dbReference>
<feature type="signal peptide" evidence="16">
    <location>
        <begin position="1"/>
        <end position="18"/>
    </location>
</feature>
<dbReference type="PANTHER" id="PTHR24039:SF28">
    <property type="entry name" value="EGF-LIKE DOMAIN-CONTAINING PROTEIN"/>
    <property type="match status" value="1"/>
</dbReference>
<feature type="domain" description="EGF-like" evidence="17">
    <location>
        <begin position="195"/>
        <end position="235"/>
    </location>
</feature>
<dbReference type="PROSITE" id="PS00420">
    <property type="entry name" value="SRCR_1"/>
    <property type="match status" value="1"/>
</dbReference>
<evidence type="ECO:0000256" key="6">
    <source>
        <dbReference type="ARBA" id="ARBA00022737"/>
    </source>
</evidence>
<keyword evidence="20" id="KW-1185">Reference proteome</keyword>
<organism evidence="19 20">
    <name type="scientific">Stylophora pistillata</name>
    <name type="common">Smooth cauliflower coral</name>
    <dbReference type="NCBI Taxonomy" id="50429"/>
    <lineage>
        <taxon>Eukaryota</taxon>
        <taxon>Metazoa</taxon>
        <taxon>Cnidaria</taxon>
        <taxon>Anthozoa</taxon>
        <taxon>Hexacorallia</taxon>
        <taxon>Scleractinia</taxon>
        <taxon>Astrocoeniina</taxon>
        <taxon>Pocilloporidae</taxon>
        <taxon>Stylophora</taxon>
    </lineage>
</organism>
<evidence type="ECO:0000256" key="5">
    <source>
        <dbReference type="ARBA" id="ARBA00022729"/>
    </source>
</evidence>
<dbReference type="EMBL" id="LSMT01000487">
    <property type="protein sequence ID" value="PFX17238.1"/>
    <property type="molecule type" value="Genomic_DNA"/>
</dbReference>
<evidence type="ECO:0000313" key="19">
    <source>
        <dbReference type="EMBL" id="PFX17238.1"/>
    </source>
</evidence>
<proteinExistence type="predicted"/>
<evidence type="ECO:0000259" key="18">
    <source>
        <dbReference type="PROSITE" id="PS50287"/>
    </source>
</evidence>
<dbReference type="SUPFAM" id="SSF57196">
    <property type="entry name" value="EGF/Laminin"/>
    <property type="match status" value="3"/>
</dbReference>
<dbReference type="PANTHER" id="PTHR24039">
    <property type="entry name" value="FIBRILLIN-RELATED"/>
    <property type="match status" value="1"/>
</dbReference>
<dbReference type="InterPro" id="IPR002172">
    <property type="entry name" value="LDrepeatLR_classA_rpt"/>
</dbReference>
<evidence type="ECO:0000256" key="16">
    <source>
        <dbReference type="SAM" id="SignalP"/>
    </source>
</evidence>
<evidence type="ECO:0000259" key="17">
    <source>
        <dbReference type="PROSITE" id="PS50026"/>
    </source>
</evidence>
<keyword evidence="11" id="KW-0472">Membrane</keyword>
<protein>
    <submittedName>
        <fullName evidence="19">Fibrillin-2</fullName>
    </submittedName>
</protein>
<feature type="disulfide bond" evidence="15">
    <location>
        <begin position="465"/>
        <end position="475"/>
    </location>
</feature>
<feature type="disulfide bond" evidence="15">
    <location>
        <begin position="434"/>
        <end position="495"/>
    </location>
</feature>
<dbReference type="Pfam" id="PF12947">
    <property type="entry name" value="EGF_3"/>
    <property type="match status" value="3"/>
</dbReference>
<feature type="domain" description="SRCR" evidence="18">
    <location>
        <begin position="397"/>
        <end position="496"/>
    </location>
</feature>
<dbReference type="GO" id="GO:0048731">
    <property type="term" value="P:system development"/>
    <property type="evidence" value="ECO:0007669"/>
    <property type="project" value="UniProtKB-ARBA"/>
</dbReference>
<evidence type="ECO:0000256" key="4">
    <source>
        <dbReference type="ARBA" id="ARBA00022692"/>
    </source>
</evidence>
<dbReference type="GO" id="GO:0008236">
    <property type="term" value="F:serine-type peptidase activity"/>
    <property type="evidence" value="ECO:0007669"/>
    <property type="project" value="UniProtKB-KW"/>
</dbReference>
<feature type="chain" id="PRO_5012541245" evidence="16">
    <location>
        <begin position="19"/>
        <end position="497"/>
    </location>
</feature>